<evidence type="ECO:0008006" key="3">
    <source>
        <dbReference type="Google" id="ProtNLM"/>
    </source>
</evidence>
<evidence type="ECO:0000313" key="1">
    <source>
        <dbReference type="EMBL" id="KAK3507891.1"/>
    </source>
</evidence>
<name>A0AAE0PTG1_9TELE</name>
<gene>
    <name evidence="1" type="ORF">QTP70_002532</name>
</gene>
<dbReference type="AlphaFoldDB" id="A0AAE0PTG1"/>
<comment type="caution">
    <text evidence="1">The sequence shown here is derived from an EMBL/GenBank/DDBJ whole genome shotgun (WGS) entry which is preliminary data.</text>
</comment>
<sequence length="220" mass="24725">MHTEVDKILYNQAFQSKRKYSEKLKKQFSANDPAAVWSGLKNITNYKTSAPCSVVNLQLADDLNVFYCWFEKPSITPLTHPDLHPSHPLTPPANSLCLPPATQPILNFCEEDVCQVFKKQKTKKASGPDGVSLACRKVCADQLAPIFTQIFNRSLVQCEVPHCFKCSTIIPVPKKPQISGLNDYRPVALTSVVMKAYDRWVLAYLKDITGPLLDPHQFAY</sequence>
<organism evidence="1 2">
    <name type="scientific">Hemibagrus guttatus</name>
    <dbReference type="NCBI Taxonomy" id="175788"/>
    <lineage>
        <taxon>Eukaryota</taxon>
        <taxon>Metazoa</taxon>
        <taxon>Chordata</taxon>
        <taxon>Craniata</taxon>
        <taxon>Vertebrata</taxon>
        <taxon>Euteleostomi</taxon>
        <taxon>Actinopterygii</taxon>
        <taxon>Neopterygii</taxon>
        <taxon>Teleostei</taxon>
        <taxon>Ostariophysi</taxon>
        <taxon>Siluriformes</taxon>
        <taxon>Bagridae</taxon>
        <taxon>Hemibagrus</taxon>
    </lineage>
</organism>
<dbReference type="EMBL" id="JAUCMX010000028">
    <property type="protein sequence ID" value="KAK3507891.1"/>
    <property type="molecule type" value="Genomic_DNA"/>
</dbReference>
<keyword evidence="2" id="KW-1185">Reference proteome</keyword>
<reference evidence="1" key="1">
    <citation type="submission" date="2023-06" db="EMBL/GenBank/DDBJ databases">
        <title>Male Hemibagrus guttatus genome.</title>
        <authorList>
            <person name="Bian C."/>
        </authorList>
    </citation>
    <scope>NUCLEOTIDE SEQUENCE</scope>
    <source>
        <strain evidence="1">Male_cb2023</strain>
        <tissue evidence="1">Muscle</tissue>
    </source>
</reference>
<dbReference type="Proteomes" id="UP001274896">
    <property type="component" value="Unassembled WGS sequence"/>
</dbReference>
<dbReference type="PANTHER" id="PTHR47510">
    <property type="entry name" value="REVERSE TRANSCRIPTASE DOMAIN-CONTAINING PROTEIN"/>
    <property type="match status" value="1"/>
</dbReference>
<dbReference type="PANTHER" id="PTHR47510:SF3">
    <property type="entry name" value="ENDO_EXONUCLEASE_PHOSPHATASE DOMAIN-CONTAINING PROTEIN"/>
    <property type="match status" value="1"/>
</dbReference>
<accession>A0AAE0PTG1</accession>
<proteinExistence type="predicted"/>
<evidence type="ECO:0000313" key="2">
    <source>
        <dbReference type="Proteomes" id="UP001274896"/>
    </source>
</evidence>
<protein>
    <recommendedName>
        <fullName evidence="3">Reverse transcriptase</fullName>
    </recommendedName>
</protein>